<dbReference type="RefSeq" id="XP_018137932.1">
    <property type="nucleotide sequence ID" value="XM_018288501.1"/>
</dbReference>
<evidence type="ECO:0000313" key="1">
    <source>
        <dbReference type="EMBL" id="OAQ59971.1"/>
    </source>
</evidence>
<reference evidence="1 2" key="1">
    <citation type="journal article" date="2016" name="PLoS Pathog.">
        <title>Biosynthesis of antibiotic leucinostatins in bio-control fungus Purpureocillium lilacinum and their inhibition on phytophthora revealed by genome mining.</title>
        <authorList>
            <person name="Wang G."/>
            <person name="Liu Z."/>
            <person name="Lin R."/>
            <person name="Li E."/>
            <person name="Mao Z."/>
            <person name="Ling J."/>
            <person name="Yang Y."/>
            <person name="Yin W.B."/>
            <person name="Xie B."/>
        </authorList>
    </citation>
    <scope>NUCLEOTIDE SEQUENCE [LARGE SCALE GENOMIC DNA]</scope>
    <source>
        <strain evidence="1">170</strain>
    </source>
</reference>
<sequence>MTGNESIQCSPTNLLSSTNRQSHLVTVESPTFVPHSTNNCQGQCPQHNVAFCTLHATVKVTSSISLYEKCIRSARTNNSKKPGTIITRSALLLTSGTNGEMPAAQTTIDSSSAWPIDAPETIQQTTACGRNHSLTSKYTLTSPDVS</sequence>
<protein>
    <submittedName>
        <fullName evidence="1">Uncharacterized protein</fullName>
    </submittedName>
</protein>
<dbReference type="GeneID" id="28852495"/>
<dbReference type="Proteomes" id="UP000078397">
    <property type="component" value="Unassembled WGS sequence"/>
</dbReference>
<gene>
    <name evidence="1" type="ORF">VFPPC_10066</name>
</gene>
<evidence type="ECO:0000313" key="2">
    <source>
        <dbReference type="Proteomes" id="UP000078397"/>
    </source>
</evidence>
<name>A0A179F3N9_METCM</name>
<dbReference type="AlphaFoldDB" id="A0A179F3N9"/>
<dbReference type="EMBL" id="LSBJ02000004">
    <property type="protein sequence ID" value="OAQ59971.1"/>
    <property type="molecule type" value="Genomic_DNA"/>
</dbReference>
<comment type="caution">
    <text evidence="1">The sequence shown here is derived from an EMBL/GenBank/DDBJ whole genome shotgun (WGS) entry which is preliminary data.</text>
</comment>
<accession>A0A179F3N9</accession>
<dbReference type="KEGG" id="pchm:VFPPC_10066"/>
<keyword evidence="2" id="KW-1185">Reference proteome</keyword>
<proteinExistence type="predicted"/>
<organism evidence="1 2">
    <name type="scientific">Pochonia chlamydosporia 170</name>
    <dbReference type="NCBI Taxonomy" id="1380566"/>
    <lineage>
        <taxon>Eukaryota</taxon>
        <taxon>Fungi</taxon>
        <taxon>Dikarya</taxon>
        <taxon>Ascomycota</taxon>
        <taxon>Pezizomycotina</taxon>
        <taxon>Sordariomycetes</taxon>
        <taxon>Hypocreomycetidae</taxon>
        <taxon>Hypocreales</taxon>
        <taxon>Clavicipitaceae</taxon>
        <taxon>Pochonia</taxon>
    </lineage>
</organism>